<dbReference type="EMBL" id="CDMY01000220">
    <property type="protein sequence ID" value="CEL94479.1"/>
    <property type="molecule type" value="Genomic_DNA"/>
</dbReference>
<sequence>MWLQPEALSSLDEILGFCFDGRLLFSTESSTDISFHSRRKKKQLALYGCICDGDITSRADAGRPLYRDPRYDGANGAARHEDYLSDLTDASREEDDKLRLLSVVDVLPTECR</sequence>
<organism evidence="1 2">
    <name type="scientific">Vitrella brassicaformis (strain CCMP3155)</name>
    <dbReference type="NCBI Taxonomy" id="1169540"/>
    <lineage>
        <taxon>Eukaryota</taxon>
        <taxon>Sar</taxon>
        <taxon>Alveolata</taxon>
        <taxon>Colpodellida</taxon>
        <taxon>Vitrellaceae</taxon>
        <taxon>Vitrella</taxon>
    </lineage>
</organism>
<dbReference type="AlphaFoldDB" id="A0A0G4EGF2"/>
<evidence type="ECO:0000313" key="2">
    <source>
        <dbReference type="Proteomes" id="UP000041254"/>
    </source>
</evidence>
<keyword evidence="2" id="KW-1185">Reference proteome</keyword>
<dbReference type="Proteomes" id="UP000041254">
    <property type="component" value="Unassembled WGS sequence"/>
</dbReference>
<dbReference type="VEuPathDB" id="CryptoDB:Vbra_11570"/>
<proteinExistence type="predicted"/>
<accession>A0A0G4EGF2</accession>
<dbReference type="InParanoid" id="A0A0G4EGF2"/>
<reference evidence="1 2" key="1">
    <citation type="submission" date="2014-11" db="EMBL/GenBank/DDBJ databases">
        <authorList>
            <person name="Zhu J."/>
            <person name="Qi W."/>
            <person name="Song R."/>
        </authorList>
    </citation>
    <scope>NUCLEOTIDE SEQUENCE [LARGE SCALE GENOMIC DNA]</scope>
</reference>
<gene>
    <name evidence="1" type="ORF">Vbra_11570</name>
</gene>
<protein>
    <submittedName>
        <fullName evidence="1">Uncharacterized protein</fullName>
    </submittedName>
</protein>
<evidence type="ECO:0000313" key="1">
    <source>
        <dbReference type="EMBL" id="CEL94479.1"/>
    </source>
</evidence>
<name>A0A0G4EGF2_VITBC</name>